<proteinExistence type="predicted"/>
<organism evidence="3 4">
    <name type="scientific">Streptomyces solincola</name>
    <dbReference type="NCBI Taxonomy" id="2100817"/>
    <lineage>
        <taxon>Bacteria</taxon>
        <taxon>Bacillati</taxon>
        <taxon>Actinomycetota</taxon>
        <taxon>Actinomycetes</taxon>
        <taxon>Kitasatosporales</taxon>
        <taxon>Streptomycetaceae</taxon>
        <taxon>Streptomyces</taxon>
    </lineage>
</organism>
<comment type="caution">
    <text evidence="3">The sequence shown here is derived from an EMBL/GenBank/DDBJ whole genome shotgun (WGS) entry which is preliminary data.</text>
</comment>
<feature type="region of interest" description="Disordered" evidence="1">
    <location>
        <begin position="27"/>
        <end position="48"/>
    </location>
</feature>
<feature type="signal peptide" evidence="2">
    <location>
        <begin position="1"/>
        <end position="24"/>
    </location>
</feature>
<dbReference type="AlphaFoldDB" id="A0A2S9PYV3"/>
<protein>
    <recommendedName>
        <fullName evidence="5">Lipoprotein</fullName>
    </recommendedName>
</protein>
<evidence type="ECO:0000256" key="2">
    <source>
        <dbReference type="SAM" id="SignalP"/>
    </source>
</evidence>
<keyword evidence="2" id="KW-0732">Signal</keyword>
<evidence type="ECO:0000313" key="3">
    <source>
        <dbReference type="EMBL" id="PRH79578.1"/>
    </source>
</evidence>
<reference evidence="3 4" key="1">
    <citation type="submission" date="2018-03" db="EMBL/GenBank/DDBJ databases">
        <title>Novel Streptomyces sp. from soil.</title>
        <authorList>
            <person name="Tan G.Y.A."/>
            <person name="Lee Z.Y."/>
        </authorList>
    </citation>
    <scope>NUCLEOTIDE SEQUENCE [LARGE SCALE GENOMIC DNA]</scope>
    <source>
        <strain evidence="3 4">ST5x</strain>
    </source>
</reference>
<sequence length="263" mass="26443">MRATLIRRTALAASAVSLTLLATACGGGSSDGGDDKGAKDKGGSSAPAADKALTAADLEKVIVAQGDVKGHKVEKVSPELEQQGKATVTRNECQAITDVMSLKPVGEPAGTAKRQVTGEPKKPSVSASTAPEDMEDAMAQALNVNSTVVTLASYEGKGAEEALAALKTAGTACAAGFGATADGEDVKVTKITETPVSGGDEAAGWTVVVNMEGKDIPFYQLAAVRKGSTLATFGGMNLAAMAGKDVKPEPPTAVIEAQVAKLG</sequence>
<evidence type="ECO:0000313" key="4">
    <source>
        <dbReference type="Proteomes" id="UP000239322"/>
    </source>
</evidence>
<evidence type="ECO:0008006" key="5">
    <source>
        <dbReference type="Google" id="ProtNLM"/>
    </source>
</evidence>
<feature type="region of interest" description="Disordered" evidence="1">
    <location>
        <begin position="105"/>
        <end position="131"/>
    </location>
</feature>
<gene>
    <name evidence="3" type="ORF">C6N75_08955</name>
</gene>
<dbReference type="OrthoDB" id="4180700at2"/>
<feature type="chain" id="PRO_5038466131" description="Lipoprotein" evidence="2">
    <location>
        <begin position="25"/>
        <end position="263"/>
    </location>
</feature>
<name>A0A2S9PYV3_9ACTN</name>
<dbReference type="Proteomes" id="UP000239322">
    <property type="component" value="Unassembled WGS sequence"/>
</dbReference>
<feature type="compositionally biased region" description="Basic and acidic residues" evidence="1">
    <location>
        <begin position="33"/>
        <end position="42"/>
    </location>
</feature>
<keyword evidence="4" id="KW-1185">Reference proteome</keyword>
<dbReference type="RefSeq" id="WP_105868321.1">
    <property type="nucleotide sequence ID" value="NZ_PVLV01000111.1"/>
</dbReference>
<accession>A0A2S9PYV3</accession>
<dbReference type="EMBL" id="PVLV01000111">
    <property type="protein sequence ID" value="PRH79578.1"/>
    <property type="molecule type" value="Genomic_DNA"/>
</dbReference>
<evidence type="ECO:0000256" key="1">
    <source>
        <dbReference type="SAM" id="MobiDB-lite"/>
    </source>
</evidence>
<dbReference type="PROSITE" id="PS51257">
    <property type="entry name" value="PROKAR_LIPOPROTEIN"/>
    <property type="match status" value="1"/>
</dbReference>